<dbReference type="Gene3D" id="3.40.630.30">
    <property type="match status" value="2"/>
</dbReference>
<dbReference type="PROSITE" id="PS51186">
    <property type="entry name" value="GNAT"/>
    <property type="match status" value="2"/>
</dbReference>
<dbReference type="STRING" id="586411.SAMN05216187_11361"/>
<dbReference type="CDD" id="cd04301">
    <property type="entry name" value="NAT_SF"/>
    <property type="match status" value="1"/>
</dbReference>
<dbReference type="RefSeq" id="WP_092599652.1">
    <property type="nucleotide sequence ID" value="NZ_FNFI01000013.1"/>
</dbReference>
<dbReference type="Proteomes" id="UP000242700">
    <property type="component" value="Unassembled WGS sequence"/>
</dbReference>
<feature type="domain" description="N-acetyltransferase" evidence="1">
    <location>
        <begin position="3"/>
        <end position="169"/>
    </location>
</feature>
<organism evidence="2 3">
    <name type="scientific">Jeotgalicoccus aerolatus</name>
    <dbReference type="NCBI Taxonomy" id="709510"/>
    <lineage>
        <taxon>Bacteria</taxon>
        <taxon>Bacillati</taxon>
        <taxon>Bacillota</taxon>
        <taxon>Bacilli</taxon>
        <taxon>Bacillales</taxon>
        <taxon>Staphylococcaceae</taxon>
        <taxon>Jeotgalicoccus</taxon>
    </lineage>
</organism>
<keyword evidence="2" id="KW-0808">Transferase</keyword>
<dbReference type="InterPro" id="IPR000182">
    <property type="entry name" value="GNAT_dom"/>
</dbReference>
<evidence type="ECO:0000313" key="3">
    <source>
        <dbReference type="Proteomes" id="UP000242700"/>
    </source>
</evidence>
<sequence>MEINIRKFTEADRKHLETYELNEKQQVYSSMPLEVLDDALADKDRTANVVVTGDGKVIGFFVLHKHYQHEGYDTQHEVVYVRSLSINEKYQGNGYGTTVAKNLPVYVQENFSAFDHLYLVVDGENAGAWNLYERAGFLHLATKEEGPIGKERLYYLDLNRNYVPNLRLELDDSVDRPAVRIILKMDDKEAGYIDAEIEGTALDIKHIFVDEKHRGEGVAESAMRQLATSVRRKLDMVETATVTVKDPVYKNLFTAAGFVLVDSPGNTDRYAKLVRY</sequence>
<evidence type="ECO:0000259" key="1">
    <source>
        <dbReference type="PROSITE" id="PS51186"/>
    </source>
</evidence>
<dbReference type="AlphaFoldDB" id="A0A1G9DUC2"/>
<dbReference type="SUPFAM" id="SSF55729">
    <property type="entry name" value="Acyl-CoA N-acyltransferases (Nat)"/>
    <property type="match status" value="2"/>
</dbReference>
<name>A0A1G9DUC2_9STAP</name>
<accession>A0A1G9DUC2</accession>
<dbReference type="PANTHER" id="PTHR43328:SF1">
    <property type="entry name" value="N-ACETYLTRANSFERASE DOMAIN-CONTAINING PROTEIN"/>
    <property type="match status" value="1"/>
</dbReference>
<evidence type="ECO:0000313" key="2">
    <source>
        <dbReference type="EMBL" id="SDK67498.1"/>
    </source>
</evidence>
<dbReference type="Pfam" id="PF00583">
    <property type="entry name" value="Acetyltransf_1"/>
    <property type="match status" value="1"/>
</dbReference>
<proteinExistence type="predicted"/>
<dbReference type="PANTHER" id="PTHR43328">
    <property type="entry name" value="ACETYLTRANSFERASE-RELATED"/>
    <property type="match status" value="1"/>
</dbReference>
<gene>
    <name evidence="2" type="ORF">SAMN05216187_11361</name>
</gene>
<feature type="domain" description="N-acetyltransferase" evidence="1">
    <location>
        <begin position="169"/>
        <end position="275"/>
    </location>
</feature>
<dbReference type="EMBL" id="FNFI01000013">
    <property type="protein sequence ID" value="SDK67498.1"/>
    <property type="molecule type" value="Genomic_DNA"/>
</dbReference>
<dbReference type="InterPro" id="IPR016181">
    <property type="entry name" value="Acyl_CoA_acyltransferase"/>
</dbReference>
<dbReference type="GO" id="GO:0016747">
    <property type="term" value="F:acyltransferase activity, transferring groups other than amino-acyl groups"/>
    <property type="evidence" value="ECO:0007669"/>
    <property type="project" value="InterPro"/>
</dbReference>
<dbReference type="Pfam" id="PF13673">
    <property type="entry name" value="Acetyltransf_10"/>
    <property type="match status" value="1"/>
</dbReference>
<dbReference type="OrthoDB" id="66776at2"/>
<reference evidence="3" key="1">
    <citation type="submission" date="2016-10" db="EMBL/GenBank/DDBJ databases">
        <authorList>
            <person name="Varghese N."/>
            <person name="Submissions S."/>
        </authorList>
    </citation>
    <scope>NUCLEOTIDE SEQUENCE [LARGE SCALE GENOMIC DNA]</scope>
    <source>
        <strain evidence="3">CGMCC 1.8911</strain>
    </source>
</reference>
<protein>
    <submittedName>
        <fullName evidence="2">Protein N-acetyltransferase, RimJ/RimL family</fullName>
    </submittedName>
</protein>